<evidence type="ECO:0000256" key="4">
    <source>
        <dbReference type="ARBA" id="ARBA00023136"/>
    </source>
</evidence>
<evidence type="ECO:0000313" key="10">
    <source>
        <dbReference type="Proteomes" id="UP001164653"/>
    </source>
</evidence>
<keyword evidence="10" id="KW-1185">Reference proteome</keyword>
<protein>
    <submittedName>
        <fullName evidence="9">RagB/SusD family nutrient uptake outer membrane protein</fullName>
    </submittedName>
</protein>
<evidence type="ECO:0000259" key="8">
    <source>
        <dbReference type="Pfam" id="PF14322"/>
    </source>
</evidence>
<dbReference type="Gene3D" id="1.25.40.390">
    <property type="match status" value="1"/>
</dbReference>
<feature type="chain" id="PRO_5038768961" evidence="6">
    <location>
        <begin position="25"/>
        <end position="613"/>
    </location>
</feature>
<evidence type="ECO:0000313" key="9">
    <source>
        <dbReference type="EMBL" id="WAC13520.1"/>
    </source>
</evidence>
<dbReference type="RefSeq" id="WP_244819371.1">
    <property type="nucleotide sequence ID" value="NZ_CP112998.1"/>
</dbReference>
<organism evidence="9 10">
    <name type="scientific">Dyadobacter pollutisoli</name>
    <dbReference type="NCBI Taxonomy" id="2910158"/>
    <lineage>
        <taxon>Bacteria</taxon>
        <taxon>Pseudomonadati</taxon>
        <taxon>Bacteroidota</taxon>
        <taxon>Cytophagia</taxon>
        <taxon>Cytophagales</taxon>
        <taxon>Spirosomataceae</taxon>
        <taxon>Dyadobacter</taxon>
    </lineage>
</organism>
<dbReference type="Proteomes" id="UP001164653">
    <property type="component" value="Chromosome"/>
</dbReference>
<dbReference type="Pfam" id="PF07980">
    <property type="entry name" value="SusD_RagB"/>
    <property type="match status" value="1"/>
</dbReference>
<evidence type="ECO:0000256" key="2">
    <source>
        <dbReference type="ARBA" id="ARBA00006275"/>
    </source>
</evidence>
<dbReference type="Pfam" id="PF14322">
    <property type="entry name" value="SusD-like_3"/>
    <property type="match status" value="1"/>
</dbReference>
<name>A0A9E8NBH6_9BACT</name>
<evidence type="ECO:0000259" key="7">
    <source>
        <dbReference type="Pfam" id="PF07980"/>
    </source>
</evidence>
<dbReference type="AlphaFoldDB" id="A0A9E8NBH6"/>
<feature type="signal peptide" evidence="6">
    <location>
        <begin position="1"/>
        <end position="24"/>
    </location>
</feature>
<sequence>MKINHKLFQLLTTLCLLIAISSCDYLDQQPDNLLTGDQIWQTRANAEAYLHNIYSYIQAGGDGGDYRCMGVTDESSVNIATVNARQIVSGNWSAASWYYYTWGDYYTGIRKSFIFEDNVDRVPSELLSDELKKQYKSEVLFLRGWFYWKILQQYGPFVKLTGVLSQDEDFNQYPRAPFEECVAHINELMDLAAANLPLQWSSSSNYGRPTQGACLAVKAQMAILAASPLWNGNPAFSAFKNPDGTSLAPLSYDANKWKTAADAAKAVIESGAYRLYTNLDSGDDTFDPYLSVRNIFLTTWNNEIIFGKTNWSRWGFTKCASPGPGGYNMYNATQNLVDAFSTSNGRTINDAKSGYVESGFSMADGTKYWEHKKGQWNMYANREPRFYAYIQYNGRPVLPAPTTDDKNYYSSPSNADGTGKIELYYTGKSGQKSAGSNNITGYDALKRISPNDNIRYDASSYQGPYILMRYAEILLNYVEALNEYDPTNADIVRYLNLVRERAGLPGIDKVYPEAVGNKERMREFILRERQVELCFEDDRYNTLVRRLLLGKPEYQTIYSMNVNADDRGAGFSFTGFYTRTLFQKRTWNDKMYLFPIQQTDIERDRALVQNPGW</sequence>
<dbReference type="InterPro" id="IPR012944">
    <property type="entry name" value="SusD_RagB_dom"/>
</dbReference>
<accession>A0A9E8NBH6</accession>
<dbReference type="InterPro" id="IPR033985">
    <property type="entry name" value="SusD-like_N"/>
</dbReference>
<keyword evidence="5" id="KW-0998">Cell outer membrane</keyword>
<comment type="subcellular location">
    <subcellularLocation>
        <location evidence="1">Cell outer membrane</location>
    </subcellularLocation>
</comment>
<evidence type="ECO:0000256" key="5">
    <source>
        <dbReference type="ARBA" id="ARBA00023237"/>
    </source>
</evidence>
<feature type="domain" description="RagB/SusD" evidence="7">
    <location>
        <begin position="309"/>
        <end position="613"/>
    </location>
</feature>
<reference evidence="9" key="1">
    <citation type="submission" date="2022-11" db="EMBL/GenBank/DDBJ databases">
        <title>Dyadobacter pollutisoli sp. nov., isolated from plastic dumped soil.</title>
        <authorList>
            <person name="Kim J.M."/>
            <person name="Kim K.R."/>
            <person name="Lee J.K."/>
            <person name="Hao L."/>
            <person name="Jeon C.O."/>
        </authorList>
    </citation>
    <scope>NUCLEOTIDE SEQUENCE</scope>
    <source>
        <strain evidence="9">U1</strain>
    </source>
</reference>
<dbReference type="GO" id="GO:0009279">
    <property type="term" value="C:cell outer membrane"/>
    <property type="evidence" value="ECO:0007669"/>
    <property type="project" value="UniProtKB-SubCell"/>
</dbReference>
<evidence type="ECO:0000256" key="6">
    <source>
        <dbReference type="SAM" id="SignalP"/>
    </source>
</evidence>
<evidence type="ECO:0000256" key="3">
    <source>
        <dbReference type="ARBA" id="ARBA00022729"/>
    </source>
</evidence>
<dbReference type="KEGG" id="dpf:ON006_06095"/>
<evidence type="ECO:0000256" key="1">
    <source>
        <dbReference type="ARBA" id="ARBA00004442"/>
    </source>
</evidence>
<comment type="similarity">
    <text evidence="2">Belongs to the SusD family.</text>
</comment>
<proteinExistence type="inferred from homology"/>
<feature type="domain" description="SusD-like N-terminal" evidence="8">
    <location>
        <begin position="24"/>
        <end position="220"/>
    </location>
</feature>
<gene>
    <name evidence="9" type="ORF">ON006_06095</name>
</gene>
<dbReference type="InterPro" id="IPR011990">
    <property type="entry name" value="TPR-like_helical_dom_sf"/>
</dbReference>
<keyword evidence="3 6" id="KW-0732">Signal</keyword>
<keyword evidence="4" id="KW-0472">Membrane</keyword>
<dbReference type="EMBL" id="CP112998">
    <property type="protein sequence ID" value="WAC13520.1"/>
    <property type="molecule type" value="Genomic_DNA"/>
</dbReference>
<dbReference type="SUPFAM" id="SSF48452">
    <property type="entry name" value="TPR-like"/>
    <property type="match status" value="1"/>
</dbReference>
<dbReference type="PROSITE" id="PS51257">
    <property type="entry name" value="PROKAR_LIPOPROTEIN"/>
    <property type="match status" value="1"/>
</dbReference>